<dbReference type="InterPro" id="IPR016024">
    <property type="entry name" value="ARM-type_fold"/>
</dbReference>
<evidence type="ECO:0000313" key="4">
    <source>
        <dbReference type="EMBL" id="KAG0257407.1"/>
    </source>
</evidence>
<name>A0A9P6PZU1_9FUNG</name>
<dbReference type="Pfam" id="PF07814">
    <property type="entry name" value="WAPL"/>
    <property type="match status" value="1"/>
</dbReference>
<dbReference type="InterPro" id="IPR022771">
    <property type="entry name" value="WAPL_C"/>
</dbReference>
<feature type="compositionally biased region" description="Polar residues" evidence="2">
    <location>
        <begin position="63"/>
        <end position="79"/>
    </location>
</feature>
<dbReference type="OrthoDB" id="78088at2759"/>
<evidence type="ECO:0000256" key="2">
    <source>
        <dbReference type="SAM" id="MobiDB-lite"/>
    </source>
</evidence>
<evidence type="ECO:0000313" key="5">
    <source>
        <dbReference type="Proteomes" id="UP000726737"/>
    </source>
</evidence>
<comment type="caution">
    <text evidence="4">The sequence shown here is derived from an EMBL/GenBank/DDBJ whole genome shotgun (WGS) entry which is preliminary data.</text>
</comment>
<dbReference type="SUPFAM" id="SSF48371">
    <property type="entry name" value="ARM repeat"/>
    <property type="match status" value="1"/>
</dbReference>
<dbReference type="EMBL" id="JAAAJA010000259">
    <property type="protein sequence ID" value="KAG0257407.1"/>
    <property type="molecule type" value="Genomic_DNA"/>
</dbReference>
<gene>
    <name evidence="4" type="ORF">BG011_003966</name>
</gene>
<proteinExistence type="inferred from homology"/>
<dbReference type="AlphaFoldDB" id="A0A9P6PZU1"/>
<organism evidence="4 5">
    <name type="scientific">Mortierella polycephala</name>
    <dbReference type="NCBI Taxonomy" id="41804"/>
    <lineage>
        <taxon>Eukaryota</taxon>
        <taxon>Fungi</taxon>
        <taxon>Fungi incertae sedis</taxon>
        <taxon>Mucoromycota</taxon>
        <taxon>Mortierellomycotina</taxon>
        <taxon>Mortierellomycetes</taxon>
        <taxon>Mortierellales</taxon>
        <taxon>Mortierellaceae</taxon>
        <taxon>Mortierella</taxon>
    </lineage>
</organism>
<keyword evidence="5" id="KW-1185">Reference proteome</keyword>
<feature type="domain" description="Wings apart-like protein C-terminal" evidence="3">
    <location>
        <begin position="108"/>
        <end position="427"/>
    </location>
</feature>
<dbReference type="InterPro" id="IPR011989">
    <property type="entry name" value="ARM-like"/>
</dbReference>
<dbReference type="PANTHER" id="PTHR22100:SF13">
    <property type="entry name" value="WINGS APART-LIKE PROTEIN HOMOLOG"/>
    <property type="match status" value="1"/>
</dbReference>
<dbReference type="Proteomes" id="UP000726737">
    <property type="component" value="Unassembled WGS sequence"/>
</dbReference>
<comment type="similarity">
    <text evidence="1">Belongs to the WAPL family.</text>
</comment>
<reference evidence="4" key="1">
    <citation type="journal article" date="2020" name="Fungal Divers.">
        <title>Resolving the Mortierellaceae phylogeny through synthesis of multi-gene phylogenetics and phylogenomics.</title>
        <authorList>
            <person name="Vandepol N."/>
            <person name="Liber J."/>
            <person name="Desiro A."/>
            <person name="Na H."/>
            <person name="Kennedy M."/>
            <person name="Barry K."/>
            <person name="Grigoriev I.V."/>
            <person name="Miller A.N."/>
            <person name="O'Donnell K."/>
            <person name="Stajich J.E."/>
            <person name="Bonito G."/>
        </authorList>
    </citation>
    <scope>NUCLEOTIDE SEQUENCE</scope>
    <source>
        <strain evidence="4">KOD948</strain>
    </source>
</reference>
<accession>A0A9P6PZU1</accession>
<sequence>MPPALRKGISSKSRQTYGRQRSFLEQDETVALVEDNLRDPQEDRLAIYSHPGLAQKRRGENLESPSTLKRTGSFTGSESLKASLSRANSRQSLKIGGNTVQEGNSALKASHELREAGQSHRFKDNIEYIMEGIRTKDRVKIRRASCLELARSMLEEDFLRHVKAYHYMPIIFETIHNDKDPIVFSCLVLMIGILLLDGHVSRDIVTIEGLVHFLCQSLEMDMDPMAMLPTARQEATMYNDFKDIAKQSGIIQKGQKVLTKSLTLSVMTCIVQESVTLQDERILSLFDQDAHVLNAIIEILIQDLAWIRSPLSTPNVSLSDVLDIDRIENGLRILERFALVSRKPASILANNTRLFPLLVQLITLCRAHAFQYPHQTDSMNLMLHALRLLINVTNGFTPCCENLSRSGSIPGLIQSFIQFYGHCRNYNPGQHESASHQQEAMHERQVPTDLQMHPQRIQWTATESSSDSGLPIHAMAKDIDHSTTVRATTLNADGTATAGDLAQESEISNVKITITNDANGWYDILLLSIGLLINMLEASPQQREQITSTECKAMGDCFHKECQCVKTTKALERIVEIYNIEVTVSEMTENQVLAAYLALLLGCIVRGDAKSEVRLYRSVAKGSLAPMIELLTDFVEFQQAIHTEAEQQGSQDKRLLSRTSAQSQYPQQEPTQCSLSSDASLTHANSFMSLTLESEVVEQETITDNAADSVESSHTGISFTASRTAETLQSVLGIIEVLQSIEIRLSQP</sequence>
<feature type="region of interest" description="Disordered" evidence="2">
    <location>
        <begin position="56"/>
        <end position="79"/>
    </location>
</feature>
<evidence type="ECO:0000256" key="1">
    <source>
        <dbReference type="ARBA" id="ARBA00006854"/>
    </source>
</evidence>
<dbReference type="PANTHER" id="PTHR22100">
    <property type="entry name" value="WINGS APART-LIKE PROTEIN HOMOLOG"/>
    <property type="match status" value="1"/>
</dbReference>
<evidence type="ECO:0000259" key="3">
    <source>
        <dbReference type="Pfam" id="PF07814"/>
    </source>
</evidence>
<dbReference type="Gene3D" id="1.25.10.10">
    <property type="entry name" value="Leucine-rich Repeat Variant"/>
    <property type="match status" value="1"/>
</dbReference>
<dbReference type="InterPro" id="IPR039874">
    <property type="entry name" value="WAPL"/>
</dbReference>
<protein>
    <recommendedName>
        <fullName evidence="3">Wings apart-like protein C-terminal domain-containing protein</fullName>
    </recommendedName>
</protein>